<evidence type="ECO:0000313" key="1">
    <source>
        <dbReference type="EMBL" id="KAJ8668857.1"/>
    </source>
</evidence>
<accession>A0ACC2NCQ5</accession>
<keyword evidence="2" id="KW-1185">Reference proteome</keyword>
<name>A0ACC2NCQ5_9HYME</name>
<reference evidence="1" key="1">
    <citation type="submission" date="2023-04" db="EMBL/GenBank/DDBJ databases">
        <title>A chromosome-level genome assembly of the parasitoid wasp Eretmocerus hayati.</title>
        <authorList>
            <person name="Zhong Y."/>
            <person name="Liu S."/>
            <person name="Liu Y."/>
        </authorList>
    </citation>
    <scope>NUCLEOTIDE SEQUENCE</scope>
    <source>
        <strain evidence="1">ZJU_SS_LIU_2023</strain>
    </source>
</reference>
<sequence>MLTRVNKVFGSKTLSHGLEISTCSTILIALIFWSPITVSCTHEYPPTGKILDHAFNAIKSMRDVEKLKSLNLSGAEILQEPIIKEFRSFNTDVSYLKTVALGKTRYLNQPVADRVYKILTKVSSIQHHFEDFLNFYKNYGDLNLKHFIDKHSEPLQEISSEAMEDKNVIRESMMNITHQQLIDIFKVSKSSCTTDSAQQMIYKFFRSVISSYLEEFTLRSYINARYIFNTSGNYHERERYYDDWLNTEEASLRKILGDNIQTAEKAIRNSSQTILPCAQSTKEKDDLFMEVQAFRKYVTYKVDENDGMWNLIVSTCPKSNNTGLGLIYHKCDQKVMRSKCYGSLTNCEQIGRNSTADVCFAPANSGREYNWIEVDDKELFGRNDSCASLGGLGGDKLHELHMCSCERAEKNLNRHFSLAEVTSDLNDNKVITGARLIVRSHIFHIQIKQKELGENGLLHGDDIWKEIDDSSLPSYPLENDHSHAMIHTITRNKNTIVVGETFGRSDEILTGFRFTVVDGKLELQTRVTSFDFLKAKLDKSKSRWVSVDSTLRKEIKFVTSDLVTDLGQRTMPLLYRQEVGANPPIPLTGGGLSVREDVGKVQYIGLWLRHLNLDKYF</sequence>
<protein>
    <submittedName>
        <fullName evidence="1">Uncharacterized protein</fullName>
    </submittedName>
</protein>
<comment type="caution">
    <text evidence="1">The sequence shown here is derived from an EMBL/GenBank/DDBJ whole genome shotgun (WGS) entry which is preliminary data.</text>
</comment>
<proteinExistence type="predicted"/>
<organism evidence="1 2">
    <name type="scientific">Eretmocerus hayati</name>
    <dbReference type="NCBI Taxonomy" id="131215"/>
    <lineage>
        <taxon>Eukaryota</taxon>
        <taxon>Metazoa</taxon>
        <taxon>Ecdysozoa</taxon>
        <taxon>Arthropoda</taxon>
        <taxon>Hexapoda</taxon>
        <taxon>Insecta</taxon>
        <taxon>Pterygota</taxon>
        <taxon>Neoptera</taxon>
        <taxon>Endopterygota</taxon>
        <taxon>Hymenoptera</taxon>
        <taxon>Apocrita</taxon>
        <taxon>Proctotrupomorpha</taxon>
        <taxon>Chalcidoidea</taxon>
        <taxon>Aphelinidae</taxon>
        <taxon>Aphelininae</taxon>
        <taxon>Eretmocerus</taxon>
    </lineage>
</organism>
<dbReference type="Proteomes" id="UP001239111">
    <property type="component" value="Chromosome 3"/>
</dbReference>
<evidence type="ECO:0000313" key="2">
    <source>
        <dbReference type="Proteomes" id="UP001239111"/>
    </source>
</evidence>
<gene>
    <name evidence="1" type="ORF">QAD02_000116</name>
</gene>
<dbReference type="EMBL" id="CM056743">
    <property type="protein sequence ID" value="KAJ8668857.1"/>
    <property type="molecule type" value="Genomic_DNA"/>
</dbReference>